<evidence type="ECO:0000256" key="4">
    <source>
        <dbReference type="ARBA" id="ARBA00022729"/>
    </source>
</evidence>
<feature type="transmembrane region" description="Helical" evidence="6">
    <location>
        <begin position="179"/>
        <end position="198"/>
    </location>
</feature>
<dbReference type="OrthoDB" id="9804686at2"/>
<feature type="domain" description="CBM6" evidence="8">
    <location>
        <begin position="28"/>
        <end position="149"/>
    </location>
</feature>
<evidence type="ECO:0000256" key="7">
    <source>
        <dbReference type="SAM" id="SignalP"/>
    </source>
</evidence>
<organism evidence="9 10">
    <name type="scientific">Anaerobacillus arseniciselenatis</name>
    <dbReference type="NCBI Taxonomy" id="85682"/>
    <lineage>
        <taxon>Bacteria</taxon>
        <taxon>Bacillati</taxon>
        <taxon>Bacillota</taxon>
        <taxon>Bacilli</taxon>
        <taxon>Bacillales</taxon>
        <taxon>Bacillaceae</taxon>
        <taxon>Anaerobacillus</taxon>
    </lineage>
</organism>
<dbReference type="AlphaFoldDB" id="A0A1S2LRZ2"/>
<evidence type="ECO:0000256" key="5">
    <source>
        <dbReference type="ARBA" id="ARBA00023088"/>
    </source>
</evidence>
<dbReference type="NCBIfam" id="TIGR01167">
    <property type="entry name" value="LPXTG_anchor"/>
    <property type="match status" value="1"/>
</dbReference>
<keyword evidence="6" id="KW-0812">Transmembrane</keyword>
<dbReference type="EMBL" id="MLQQ01000003">
    <property type="protein sequence ID" value="OIJ14893.1"/>
    <property type="molecule type" value="Genomic_DNA"/>
</dbReference>
<dbReference type="GO" id="GO:0030246">
    <property type="term" value="F:carbohydrate binding"/>
    <property type="evidence" value="ECO:0007669"/>
    <property type="project" value="InterPro"/>
</dbReference>
<evidence type="ECO:0000256" key="3">
    <source>
        <dbReference type="ARBA" id="ARBA00022525"/>
    </source>
</evidence>
<dbReference type="InterPro" id="IPR008979">
    <property type="entry name" value="Galactose-bd-like_sf"/>
</dbReference>
<feature type="chain" id="PRO_5010237041" description="CBM6 domain-containing protein" evidence="7">
    <location>
        <begin position="26"/>
        <end position="206"/>
    </location>
</feature>
<dbReference type="PROSITE" id="PS51175">
    <property type="entry name" value="CBM6"/>
    <property type="match status" value="1"/>
</dbReference>
<dbReference type="Pfam" id="PF16990">
    <property type="entry name" value="CBM_35"/>
    <property type="match status" value="1"/>
</dbReference>
<reference evidence="9 10" key="1">
    <citation type="submission" date="2016-10" db="EMBL/GenBank/DDBJ databases">
        <title>Draft genome sequences of four alkaliphilic bacteria belonging to the Anaerobacillus genus.</title>
        <authorList>
            <person name="Bassil N.M."/>
            <person name="Lloyd J.R."/>
        </authorList>
    </citation>
    <scope>NUCLEOTIDE SEQUENCE [LARGE SCALE GENOMIC DNA]</scope>
    <source>
        <strain evidence="9 10">DSM 15340</strain>
    </source>
</reference>
<accession>A0A1S2LRZ2</accession>
<protein>
    <recommendedName>
        <fullName evidence="8">CBM6 domain-containing protein</fullName>
    </recommendedName>
</protein>
<feature type="signal peptide" evidence="7">
    <location>
        <begin position="1"/>
        <end position="25"/>
    </location>
</feature>
<keyword evidence="6" id="KW-0472">Membrane</keyword>
<comment type="caution">
    <text evidence="9">The sequence shown here is derived from an EMBL/GenBank/DDBJ whole genome shotgun (WGS) entry which is preliminary data.</text>
</comment>
<dbReference type="SUPFAM" id="SSF49785">
    <property type="entry name" value="Galactose-binding domain-like"/>
    <property type="match status" value="1"/>
</dbReference>
<evidence type="ECO:0000259" key="8">
    <source>
        <dbReference type="PROSITE" id="PS51175"/>
    </source>
</evidence>
<proteinExistence type="predicted"/>
<evidence type="ECO:0000313" key="9">
    <source>
        <dbReference type="EMBL" id="OIJ14893.1"/>
    </source>
</evidence>
<keyword evidence="2" id="KW-0134">Cell wall</keyword>
<dbReference type="Pfam" id="PF00746">
    <property type="entry name" value="Gram_pos_anchor"/>
    <property type="match status" value="1"/>
</dbReference>
<gene>
    <name evidence="9" type="ORF">BKP35_05525</name>
</gene>
<dbReference type="InterPro" id="IPR005084">
    <property type="entry name" value="CBM6"/>
</dbReference>
<dbReference type="InterPro" id="IPR019931">
    <property type="entry name" value="LPXTG_anchor"/>
</dbReference>
<keyword evidence="4 7" id="KW-0732">Signal</keyword>
<evidence type="ECO:0000256" key="2">
    <source>
        <dbReference type="ARBA" id="ARBA00022512"/>
    </source>
</evidence>
<keyword evidence="3" id="KW-0964">Secreted</keyword>
<evidence type="ECO:0000256" key="6">
    <source>
        <dbReference type="SAM" id="Phobius"/>
    </source>
</evidence>
<evidence type="ECO:0000256" key="1">
    <source>
        <dbReference type="ARBA" id="ARBA00004168"/>
    </source>
</evidence>
<dbReference type="Gene3D" id="2.60.120.260">
    <property type="entry name" value="Galactose-binding domain-like"/>
    <property type="match status" value="1"/>
</dbReference>
<dbReference type="Proteomes" id="UP000180098">
    <property type="component" value="Unassembled WGS sequence"/>
</dbReference>
<evidence type="ECO:0000313" key="10">
    <source>
        <dbReference type="Proteomes" id="UP000180098"/>
    </source>
</evidence>
<comment type="subcellular location">
    <subcellularLocation>
        <location evidence="1">Secreted</location>
        <location evidence="1">Cell wall</location>
        <topology evidence="1">Peptidoglycan-anchor</topology>
    </subcellularLocation>
</comment>
<keyword evidence="5" id="KW-0572">Peptidoglycan-anchor</keyword>
<sequence length="206" mass="21797">MMKKKLLSVLLCMLLVVSFASVGFADSTTYEAEDANLVGATWANENEDGVGFVGGYDNPSSDWVEFTVTVSETGTYEVELSYATPMDNASVAVHVNGGSATVVPTPSTGDWADGGFQTITFDLDLEEGENSVVFKQNTEYVQLDYIKVFGNGETAVDEEASEENEGAAVNPETGDAGVAIYYVIAALALVGFGTLVITKKKVANQA</sequence>
<keyword evidence="10" id="KW-1185">Reference proteome</keyword>
<dbReference type="RefSeq" id="WP_071312421.1">
    <property type="nucleotide sequence ID" value="NZ_MLQQ01000003.1"/>
</dbReference>
<keyword evidence="6" id="KW-1133">Transmembrane helix</keyword>
<name>A0A1S2LRZ2_9BACI</name>